<keyword evidence="2" id="KW-1185">Reference proteome</keyword>
<name>A0A834G4Y9_RHOSS</name>
<proteinExistence type="predicted"/>
<dbReference type="Proteomes" id="UP000626092">
    <property type="component" value="Unassembled WGS sequence"/>
</dbReference>
<evidence type="ECO:0000313" key="2">
    <source>
        <dbReference type="Proteomes" id="UP000626092"/>
    </source>
</evidence>
<dbReference type="EMBL" id="WJXA01000012">
    <property type="protein sequence ID" value="KAF7124648.1"/>
    <property type="molecule type" value="Genomic_DNA"/>
</dbReference>
<organism evidence="1 2">
    <name type="scientific">Rhododendron simsii</name>
    <name type="common">Sims's rhododendron</name>
    <dbReference type="NCBI Taxonomy" id="118357"/>
    <lineage>
        <taxon>Eukaryota</taxon>
        <taxon>Viridiplantae</taxon>
        <taxon>Streptophyta</taxon>
        <taxon>Embryophyta</taxon>
        <taxon>Tracheophyta</taxon>
        <taxon>Spermatophyta</taxon>
        <taxon>Magnoliopsida</taxon>
        <taxon>eudicotyledons</taxon>
        <taxon>Gunneridae</taxon>
        <taxon>Pentapetalae</taxon>
        <taxon>asterids</taxon>
        <taxon>Ericales</taxon>
        <taxon>Ericaceae</taxon>
        <taxon>Ericoideae</taxon>
        <taxon>Rhodoreae</taxon>
        <taxon>Rhododendron</taxon>
    </lineage>
</organism>
<dbReference type="AlphaFoldDB" id="A0A834G4Y9"/>
<reference evidence="1" key="1">
    <citation type="submission" date="2019-11" db="EMBL/GenBank/DDBJ databases">
        <authorList>
            <person name="Liu Y."/>
            <person name="Hou J."/>
            <person name="Li T.-Q."/>
            <person name="Guan C.-H."/>
            <person name="Wu X."/>
            <person name="Wu H.-Z."/>
            <person name="Ling F."/>
            <person name="Zhang R."/>
            <person name="Shi X.-G."/>
            <person name="Ren J.-P."/>
            <person name="Chen E.-F."/>
            <person name="Sun J.-M."/>
        </authorList>
    </citation>
    <scope>NUCLEOTIDE SEQUENCE</scope>
    <source>
        <strain evidence="1">Adult_tree_wgs_1</strain>
        <tissue evidence="1">Leaves</tissue>
    </source>
</reference>
<comment type="caution">
    <text evidence="1">The sequence shown here is derived from an EMBL/GenBank/DDBJ whole genome shotgun (WGS) entry which is preliminary data.</text>
</comment>
<accession>A0A834G4Y9</accession>
<gene>
    <name evidence="1" type="ORF">RHSIM_Rhsim12G0067100</name>
</gene>
<sequence>MSIYRHKQKTYEQKLTLRKNIAEKIQEVAELRDKGGAFKDNLLVDAFSIGRLLMQTPKDIFEFTEARDPERIREYLINTLLEFGDGDVWVACTKRIWEYLTDTLSELEDDDVWAAHSKRIREYLTDTLSEVIRDGDVWVARTKRIRKYLVHALLELEDGDEWVAHTERIREYLTDTLLEVGNGDVTERFQEYLTDKFSKLKDDAVTELQEYSKLGDGAMWVAHTERIWENLTDTLSELRDDAGSTADLNEFRKMLEDVEKPIYPSCSDFTKLSAFVTSFNFKVRHQLSNTVFDELLEILGQWLANIRDSTMCITDGSK</sequence>
<protein>
    <submittedName>
        <fullName evidence="1">Uncharacterized protein</fullName>
    </submittedName>
</protein>
<dbReference type="OrthoDB" id="371494at2759"/>
<evidence type="ECO:0000313" key="1">
    <source>
        <dbReference type="EMBL" id="KAF7124648.1"/>
    </source>
</evidence>